<dbReference type="Pfam" id="PF01556">
    <property type="entry name" value="DnaJ_C"/>
    <property type="match status" value="1"/>
</dbReference>
<dbReference type="AlphaFoldDB" id="A0AAD8A273"/>
<feature type="compositionally biased region" description="Basic and acidic residues" evidence="17">
    <location>
        <begin position="486"/>
        <end position="500"/>
    </location>
</feature>
<keyword evidence="13" id="KW-0143">Chaperone</keyword>
<evidence type="ECO:0000256" key="10">
    <source>
        <dbReference type="ARBA" id="ARBA00022990"/>
    </source>
</evidence>
<evidence type="ECO:0000256" key="7">
    <source>
        <dbReference type="ARBA" id="ARBA00022787"/>
    </source>
</evidence>
<reference evidence="20" key="2">
    <citation type="submission" date="2023-05" db="EMBL/GenBank/DDBJ databases">
        <authorList>
            <person name="Fouks B."/>
        </authorList>
    </citation>
    <scope>NUCLEOTIDE SEQUENCE</scope>
    <source>
        <strain evidence="20">Stay&amp;Tobe</strain>
        <tissue evidence="20">Testes</tissue>
    </source>
</reference>
<dbReference type="CDD" id="cd06257">
    <property type="entry name" value="DnaJ"/>
    <property type="match status" value="1"/>
</dbReference>
<dbReference type="Pfam" id="PF00684">
    <property type="entry name" value="DnaJ_CXXCXGXG"/>
    <property type="match status" value="1"/>
</dbReference>
<keyword evidence="12" id="KW-0472">Membrane</keyword>
<dbReference type="Gene3D" id="2.60.260.20">
    <property type="entry name" value="Urease metallochaperone UreE, N-terminal domain"/>
    <property type="match status" value="2"/>
</dbReference>
<protein>
    <recommendedName>
        <fullName evidence="15">DnaJ homolog l(2)tid, mitochondrial</fullName>
    </recommendedName>
    <alternativeName>
        <fullName evidence="14">Protein lethal(2)tumorous imaginal discs</fullName>
    </alternativeName>
</protein>
<dbReference type="Proteomes" id="UP001233999">
    <property type="component" value="Unassembled WGS sequence"/>
</dbReference>
<dbReference type="FunFam" id="1.10.287.110:FF:000075">
    <property type="entry name" value="Uncharacterized protein, isoform D"/>
    <property type="match status" value="1"/>
</dbReference>
<dbReference type="SMART" id="SM00271">
    <property type="entry name" value="DnaJ"/>
    <property type="match status" value="1"/>
</dbReference>
<evidence type="ECO:0000256" key="11">
    <source>
        <dbReference type="ARBA" id="ARBA00023128"/>
    </source>
</evidence>
<evidence type="ECO:0000256" key="9">
    <source>
        <dbReference type="ARBA" id="ARBA00022946"/>
    </source>
</evidence>
<dbReference type="InterPro" id="IPR036869">
    <property type="entry name" value="J_dom_sf"/>
</dbReference>
<dbReference type="GO" id="GO:0051082">
    <property type="term" value="F:unfolded protein binding"/>
    <property type="evidence" value="ECO:0007669"/>
    <property type="project" value="InterPro"/>
</dbReference>
<organism evidence="20 21">
    <name type="scientific">Diploptera punctata</name>
    <name type="common">Pacific beetle cockroach</name>
    <dbReference type="NCBI Taxonomy" id="6984"/>
    <lineage>
        <taxon>Eukaryota</taxon>
        <taxon>Metazoa</taxon>
        <taxon>Ecdysozoa</taxon>
        <taxon>Arthropoda</taxon>
        <taxon>Hexapoda</taxon>
        <taxon>Insecta</taxon>
        <taxon>Pterygota</taxon>
        <taxon>Neoptera</taxon>
        <taxon>Polyneoptera</taxon>
        <taxon>Dictyoptera</taxon>
        <taxon>Blattodea</taxon>
        <taxon>Blaberoidea</taxon>
        <taxon>Blaberidae</taxon>
        <taxon>Diplopterinae</taxon>
        <taxon>Diploptera</taxon>
    </lineage>
</organism>
<feature type="zinc finger region" description="CR-type" evidence="16">
    <location>
        <begin position="232"/>
        <end position="310"/>
    </location>
</feature>
<sequence>MATRKGIIGIFGSRSVNLVVFSIVNKFPRRYVHKCVECGRIYGLNLTTTSLLKKSNFTEKIGPGAVTCHRFFHQSSVLNKKRDYYDVLGVSRNAAGKDIKKAYYQLAKKYHPDTNKSDPDAARKFQEVSEAYEVLSDDNKRKQYDSWGTTSEQMGMGGGGGGMGASGQNFNQHWQFRSTIDPEELFRKIFGDAGFKTGGFASDFEDFAESSFGFGAAQEVIMNLTFTQAAAGVNKDIKVNVVDTCPKCNGSRAEPGTKAVKCSYCNGTGMETLSTGPFVMRSTCRYCQGTRMYIKFPCQECEGKGSTVQRKKVTVPVPAGVEDGQTVRMPIGRKEVFITFRVDKSDYFRRDGADIHTDAEISLSQAVLGGTIRVRGVYEDQTIQIAPGTSSHTRVRLSGKGMKKMNSFGYGDHYVNLRISVPKSLNNKQQALIQAYAELEEDTPGIIRGITYMKDGSRHCIAEPQELLELLRIALGTRRAEEVRKIESMQEEKTSDEQKVSKNQGNM</sequence>
<evidence type="ECO:0000256" key="13">
    <source>
        <dbReference type="ARBA" id="ARBA00023186"/>
    </source>
</evidence>
<dbReference type="GO" id="GO:0005741">
    <property type="term" value="C:mitochondrial outer membrane"/>
    <property type="evidence" value="ECO:0007669"/>
    <property type="project" value="UniProtKB-SubCell"/>
</dbReference>
<dbReference type="SUPFAM" id="SSF49493">
    <property type="entry name" value="HSP40/DnaJ peptide-binding domain"/>
    <property type="match status" value="1"/>
</dbReference>
<evidence type="ECO:0000313" key="20">
    <source>
        <dbReference type="EMBL" id="KAJ9590760.1"/>
    </source>
</evidence>
<dbReference type="PANTHER" id="PTHR44145">
    <property type="entry name" value="DNAJ HOMOLOG SUBFAMILY A MEMBER 3, MITOCHONDRIAL"/>
    <property type="match status" value="1"/>
</dbReference>
<evidence type="ECO:0000256" key="14">
    <source>
        <dbReference type="ARBA" id="ARBA00080150"/>
    </source>
</evidence>
<evidence type="ECO:0000256" key="12">
    <source>
        <dbReference type="ARBA" id="ARBA00023136"/>
    </source>
</evidence>
<dbReference type="HAMAP" id="MF_01152">
    <property type="entry name" value="DnaJ"/>
    <property type="match status" value="1"/>
</dbReference>
<evidence type="ECO:0000256" key="1">
    <source>
        <dbReference type="ARBA" id="ARBA00004294"/>
    </source>
</evidence>
<gene>
    <name evidence="20" type="ORF">L9F63_016276</name>
</gene>
<keyword evidence="11" id="KW-0496">Mitochondrion</keyword>
<dbReference type="GO" id="GO:0006457">
    <property type="term" value="P:protein folding"/>
    <property type="evidence" value="ECO:0007669"/>
    <property type="project" value="InterPro"/>
</dbReference>
<reference evidence="20" key="1">
    <citation type="journal article" date="2023" name="IScience">
        <title>Live-bearing cockroach genome reveals convergent evolutionary mechanisms linked to viviparity in insects and beyond.</title>
        <authorList>
            <person name="Fouks B."/>
            <person name="Harrison M.C."/>
            <person name="Mikhailova A.A."/>
            <person name="Marchal E."/>
            <person name="English S."/>
            <person name="Carruthers M."/>
            <person name="Jennings E.C."/>
            <person name="Chiamaka E.L."/>
            <person name="Frigard R.A."/>
            <person name="Pippel M."/>
            <person name="Attardo G.M."/>
            <person name="Benoit J.B."/>
            <person name="Bornberg-Bauer E."/>
            <person name="Tobe S.S."/>
        </authorList>
    </citation>
    <scope>NUCLEOTIDE SEQUENCE</scope>
    <source>
        <strain evidence="20">Stay&amp;Tobe</strain>
    </source>
</reference>
<keyword evidence="8 16" id="KW-0862">Zinc</keyword>
<keyword evidence="10" id="KW-0007">Acetylation</keyword>
<dbReference type="InterPro" id="IPR001305">
    <property type="entry name" value="HSP_DnaJ_Cys-rich_dom"/>
</dbReference>
<dbReference type="SUPFAM" id="SSF46565">
    <property type="entry name" value="Chaperone J-domain"/>
    <property type="match status" value="1"/>
</dbReference>
<dbReference type="GO" id="GO:0005524">
    <property type="term" value="F:ATP binding"/>
    <property type="evidence" value="ECO:0007669"/>
    <property type="project" value="InterPro"/>
</dbReference>
<evidence type="ECO:0000256" key="5">
    <source>
        <dbReference type="ARBA" id="ARBA00022737"/>
    </source>
</evidence>
<evidence type="ECO:0000259" key="18">
    <source>
        <dbReference type="PROSITE" id="PS50076"/>
    </source>
</evidence>
<dbReference type="GO" id="GO:0005829">
    <property type="term" value="C:cytosol"/>
    <property type="evidence" value="ECO:0007669"/>
    <property type="project" value="UniProtKB-ARBA"/>
</dbReference>
<dbReference type="FunFam" id="2.10.230.10:FF:000003">
    <property type="entry name" value="dnaJ homolog subfamily A member 3, mitochondrial"/>
    <property type="match status" value="1"/>
</dbReference>
<dbReference type="GO" id="GO:0007005">
    <property type="term" value="P:mitochondrion organization"/>
    <property type="evidence" value="ECO:0007669"/>
    <property type="project" value="TreeGrafter"/>
</dbReference>
<keyword evidence="5" id="KW-0677">Repeat</keyword>
<feature type="region of interest" description="Disordered" evidence="17">
    <location>
        <begin position="486"/>
        <end position="507"/>
    </location>
</feature>
<keyword evidence="4 16" id="KW-0479">Metal-binding</keyword>
<feature type="domain" description="CR-type" evidence="19">
    <location>
        <begin position="232"/>
        <end position="310"/>
    </location>
</feature>
<evidence type="ECO:0000256" key="17">
    <source>
        <dbReference type="SAM" id="MobiDB-lite"/>
    </source>
</evidence>
<dbReference type="GO" id="GO:0005102">
    <property type="term" value="F:signaling receptor binding"/>
    <property type="evidence" value="ECO:0007669"/>
    <property type="project" value="UniProtKB-ARBA"/>
</dbReference>
<evidence type="ECO:0000256" key="8">
    <source>
        <dbReference type="ARBA" id="ARBA00022833"/>
    </source>
</evidence>
<dbReference type="Pfam" id="PF00226">
    <property type="entry name" value="DnaJ"/>
    <property type="match status" value="1"/>
</dbReference>
<dbReference type="CDD" id="cd10719">
    <property type="entry name" value="DnaJ_zf"/>
    <property type="match status" value="1"/>
</dbReference>
<dbReference type="CDD" id="cd10747">
    <property type="entry name" value="DnaJ_C"/>
    <property type="match status" value="1"/>
</dbReference>
<dbReference type="InterPro" id="IPR036410">
    <property type="entry name" value="HSP_DnaJ_Cys-rich_dom_sf"/>
</dbReference>
<dbReference type="PRINTS" id="PR00625">
    <property type="entry name" value="JDOMAIN"/>
</dbReference>
<dbReference type="GO" id="GO:0009408">
    <property type="term" value="P:response to heat"/>
    <property type="evidence" value="ECO:0007669"/>
    <property type="project" value="InterPro"/>
</dbReference>
<evidence type="ECO:0000256" key="3">
    <source>
        <dbReference type="ARBA" id="ARBA00022481"/>
    </source>
</evidence>
<feature type="domain" description="J" evidence="18">
    <location>
        <begin position="83"/>
        <end position="148"/>
    </location>
</feature>
<dbReference type="Gene3D" id="2.10.230.10">
    <property type="entry name" value="Heat shock protein DnaJ, cysteine-rich domain"/>
    <property type="match status" value="1"/>
</dbReference>
<name>A0AAD8A273_DIPPU</name>
<dbReference type="InterPro" id="IPR051938">
    <property type="entry name" value="Apopto_cytoskel_mod"/>
</dbReference>
<dbReference type="GO" id="GO:0043066">
    <property type="term" value="P:negative regulation of apoptotic process"/>
    <property type="evidence" value="ECO:0007669"/>
    <property type="project" value="TreeGrafter"/>
</dbReference>
<dbReference type="InterPro" id="IPR008971">
    <property type="entry name" value="HSP40/DnaJ_pept-bd"/>
</dbReference>
<dbReference type="InterPro" id="IPR002939">
    <property type="entry name" value="DnaJ_C"/>
</dbReference>
<dbReference type="InterPro" id="IPR018253">
    <property type="entry name" value="DnaJ_domain_CS"/>
</dbReference>
<dbReference type="PROSITE" id="PS51188">
    <property type="entry name" value="ZF_CR"/>
    <property type="match status" value="1"/>
</dbReference>
<evidence type="ECO:0000256" key="6">
    <source>
        <dbReference type="ARBA" id="ARBA00022771"/>
    </source>
</evidence>
<comment type="caution">
    <text evidence="20">The sequence shown here is derived from an EMBL/GenBank/DDBJ whole genome shotgun (WGS) entry which is preliminary data.</text>
</comment>
<evidence type="ECO:0000313" key="21">
    <source>
        <dbReference type="Proteomes" id="UP001233999"/>
    </source>
</evidence>
<evidence type="ECO:0000256" key="4">
    <source>
        <dbReference type="ARBA" id="ARBA00022723"/>
    </source>
</evidence>
<dbReference type="PROSITE" id="PS00636">
    <property type="entry name" value="DNAJ_1"/>
    <property type="match status" value="1"/>
</dbReference>
<dbReference type="FunFam" id="2.60.260.20:FF:000005">
    <property type="entry name" value="Chaperone protein dnaJ 1, mitochondrial"/>
    <property type="match status" value="1"/>
</dbReference>
<dbReference type="EMBL" id="JASPKZ010004196">
    <property type="protein sequence ID" value="KAJ9590760.1"/>
    <property type="molecule type" value="Genomic_DNA"/>
</dbReference>
<dbReference type="GO" id="GO:0031072">
    <property type="term" value="F:heat shock protein binding"/>
    <property type="evidence" value="ECO:0007669"/>
    <property type="project" value="InterPro"/>
</dbReference>
<keyword evidence="21" id="KW-1185">Reference proteome</keyword>
<dbReference type="InterPro" id="IPR001623">
    <property type="entry name" value="DnaJ_domain"/>
</dbReference>
<dbReference type="Gene3D" id="1.10.287.110">
    <property type="entry name" value="DnaJ domain"/>
    <property type="match status" value="1"/>
</dbReference>
<evidence type="ECO:0000256" key="16">
    <source>
        <dbReference type="PROSITE-ProRule" id="PRU00546"/>
    </source>
</evidence>
<evidence type="ECO:0000259" key="19">
    <source>
        <dbReference type="PROSITE" id="PS51188"/>
    </source>
</evidence>
<accession>A0AAD8A273</accession>
<dbReference type="PANTHER" id="PTHR44145:SF3">
    <property type="entry name" value="DNAJ HOMOLOG SUBFAMILY A MEMBER 3, MITOCHONDRIAL"/>
    <property type="match status" value="1"/>
</dbReference>
<keyword evidence="9" id="KW-0809">Transit peptide</keyword>
<comment type="subcellular location">
    <subcellularLocation>
        <location evidence="1">Mitochondrion outer membrane</location>
    </subcellularLocation>
</comment>
<dbReference type="SUPFAM" id="SSF57938">
    <property type="entry name" value="DnaJ/Hsp40 cysteine-rich domain"/>
    <property type="match status" value="1"/>
</dbReference>
<keyword evidence="2" id="KW-0217">Developmental protein</keyword>
<keyword evidence="7" id="KW-1000">Mitochondrion outer membrane</keyword>
<evidence type="ECO:0000256" key="2">
    <source>
        <dbReference type="ARBA" id="ARBA00022473"/>
    </source>
</evidence>
<dbReference type="PROSITE" id="PS50076">
    <property type="entry name" value="DNAJ_2"/>
    <property type="match status" value="1"/>
</dbReference>
<keyword evidence="6 16" id="KW-0863">Zinc-finger</keyword>
<proteinExistence type="inferred from homology"/>
<evidence type="ECO:0000256" key="15">
    <source>
        <dbReference type="ARBA" id="ARBA00093620"/>
    </source>
</evidence>
<dbReference type="InterPro" id="IPR012724">
    <property type="entry name" value="DnaJ"/>
</dbReference>
<dbReference type="GO" id="GO:0008270">
    <property type="term" value="F:zinc ion binding"/>
    <property type="evidence" value="ECO:0007669"/>
    <property type="project" value="UniProtKB-KW"/>
</dbReference>
<keyword evidence="3" id="KW-0488">Methylation</keyword>